<dbReference type="Proteomes" id="UP001157091">
    <property type="component" value="Unassembled WGS sequence"/>
</dbReference>
<feature type="region of interest" description="Disordered" evidence="1">
    <location>
        <begin position="1"/>
        <end position="69"/>
    </location>
</feature>
<protein>
    <submittedName>
        <fullName evidence="2">Uncharacterized protein</fullName>
    </submittedName>
</protein>
<feature type="compositionally biased region" description="Low complexity" evidence="1">
    <location>
        <begin position="50"/>
        <end position="69"/>
    </location>
</feature>
<accession>A0ABQ6I0L5</accession>
<dbReference type="EMBL" id="BSUK01000001">
    <property type="protein sequence ID" value="GMA23504.1"/>
    <property type="molecule type" value="Genomic_DNA"/>
</dbReference>
<comment type="caution">
    <text evidence="2">The sequence shown here is derived from an EMBL/GenBank/DDBJ whole genome shotgun (WGS) entry which is preliminary data.</text>
</comment>
<organism evidence="2 3">
    <name type="scientific">Luteimicrobium album</name>
    <dbReference type="NCBI Taxonomy" id="1054550"/>
    <lineage>
        <taxon>Bacteria</taxon>
        <taxon>Bacillati</taxon>
        <taxon>Actinomycetota</taxon>
        <taxon>Actinomycetes</taxon>
        <taxon>Micrococcales</taxon>
        <taxon>Luteimicrobium</taxon>
    </lineage>
</organism>
<reference evidence="3" key="1">
    <citation type="journal article" date="2019" name="Int. J. Syst. Evol. Microbiol.">
        <title>The Global Catalogue of Microorganisms (GCM) 10K type strain sequencing project: providing services to taxonomists for standard genome sequencing and annotation.</title>
        <authorList>
            <consortium name="The Broad Institute Genomics Platform"/>
            <consortium name="The Broad Institute Genome Sequencing Center for Infectious Disease"/>
            <person name="Wu L."/>
            <person name="Ma J."/>
        </authorList>
    </citation>
    <scope>NUCLEOTIDE SEQUENCE [LARGE SCALE GENOMIC DNA]</scope>
    <source>
        <strain evidence="3">NBRC 106348</strain>
    </source>
</reference>
<evidence type="ECO:0000313" key="3">
    <source>
        <dbReference type="Proteomes" id="UP001157091"/>
    </source>
</evidence>
<name>A0ABQ6I0L5_9MICO</name>
<proteinExistence type="predicted"/>
<evidence type="ECO:0000313" key="2">
    <source>
        <dbReference type="EMBL" id="GMA23504.1"/>
    </source>
</evidence>
<feature type="compositionally biased region" description="Polar residues" evidence="1">
    <location>
        <begin position="1"/>
        <end position="14"/>
    </location>
</feature>
<sequence>MSFTSAIASSSVRNARTGAIGAKTSSVHSDELRGTPVTTVGRKNKPSRVPPSTTVAPAATASRSSRSPRAAWRSLIMGPIPVAVSEGSPTVILAARAASLATYSSTMLSCTRWRPALMQVCPW</sequence>
<gene>
    <name evidence="2" type="ORF">GCM10025864_12630</name>
</gene>
<evidence type="ECO:0000256" key="1">
    <source>
        <dbReference type="SAM" id="MobiDB-lite"/>
    </source>
</evidence>
<keyword evidence="3" id="KW-1185">Reference proteome</keyword>